<evidence type="ECO:0000313" key="12">
    <source>
        <dbReference type="EMBL" id="QCE10192.1"/>
    </source>
</evidence>
<dbReference type="AlphaFoldDB" id="A0A4D6NBE3"/>
<keyword evidence="5" id="KW-0677">Repeat</keyword>
<evidence type="ECO:0000256" key="5">
    <source>
        <dbReference type="ARBA" id="ARBA00022737"/>
    </source>
</evidence>
<dbReference type="GO" id="GO:0016301">
    <property type="term" value="F:kinase activity"/>
    <property type="evidence" value="ECO:0007669"/>
    <property type="project" value="UniProtKB-KW"/>
</dbReference>
<organism evidence="12 13">
    <name type="scientific">Vigna unguiculata</name>
    <name type="common">Cowpea</name>
    <dbReference type="NCBI Taxonomy" id="3917"/>
    <lineage>
        <taxon>Eukaryota</taxon>
        <taxon>Viridiplantae</taxon>
        <taxon>Streptophyta</taxon>
        <taxon>Embryophyta</taxon>
        <taxon>Tracheophyta</taxon>
        <taxon>Spermatophyta</taxon>
        <taxon>Magnoliopsida</taxon>
        <taxon>eudicotyledons</taxon>
        <taxon>Gunneridae</taxon>
        <taxon>Pentapetalae</taxon>
        <taxon>rosids</taxon>
        <taxon>fabids</taxon>
        <taxon>Fabales</taxon>
        <taxon>Fabaceae</taxon>
        <taxon>Papilionoideae</taxon>
        <taxon>50 kb inversion clade</taxon>
        <taxon>NPAAA clade</taxon>
        <taxon>indigoferoid/millettioid clade</taxon>
        <taxon>Phaseoleae</taxon>
        <taxon>Vigna</taxon>
    </lineage>
</organism>
<evidence type="ECO:0000256" key="4">
    <source>
        <dbReference type="ARBA" id="ARBA00022692"/>
    </source>
</evidence>
<accession>A0A4D6NBE3</accession>
<dbReference type="InterPro" id="IPR051502">
    <property type="entry name" value="RLP_Defense_Trigger"/>
</dbReference>
<dbReference type="Proteomes" id="UP000501690">
    <property type="component" value="Linkage Group LG10"/>
</dbReference>
<keyword evidence="13" id="KW-1185">Reference proteome</keyword>
<keyword evidence="12" id="KW-0418">Kinase</keyword>
<gene>
    <name evidence="12" type="ORF">DEO72_LG10g1418</name>
</gene>
<dbReference type="SMART" id="SM00369">
    <property type="entry name" value="LRR_TYP"/>
    <property type="match status" value="7"/>
</dbReference>
<dbReference type="FunFam" id="3.80.10.10:FF:000095">
    <property type="entry name" value="LRR receptor-like serine/threonine-protein kinase GSO1"/>
    <property type="match status" value="1"/>
</dbReference>
<dbReference type="SUPFAM" id="SSF52058">
    <property type="entry name" value="L domain-like"/>
    <property type="match status" value="2"/>
</dbReference>
<comment type="subcellular location">
    <subcellularLocation>
        <location evidence="1">Cell membrane</location>
        <topology evidence="1">Single-pass type I membrane protein</topology>
    </subcellularLocation>
</comment>
<feature type="chain" id="PRO_5020034026" evidence="10">
    <location>
        <begin position="25"/>
        <end position="910"/>
    </location>
</feature>
<feature type="domain" description="Leucine-rich repeat-containing N-terminal plant-type" evidence="11">
    <location>
        <begin position="31"/>
        <end position="70"/>
    </location>
</feature>
<evidence type="ECO:0000256" key="3">
    <source>
        <dbReference type="ARBA" id="ARBA00022614"/>
    </source>
</evidence>
<keyword evidence="12" id="KW-0808">Transferase</keyword>
<protein>
    <submittedName>
        <fullName evidence="12">LRR receptor-like serine/threonine-protein kinase FLS2</fullName>
    </submittedName>
</protein>
<keyword evidence="12" id="KW-0675">Receptor</keyword>
<dbReference type="PANTHER" id="PTHR48062">
    <property type="entry name" value="RECEPTOR-LIKE PROTEIN 14"/>
    <property type="match status" value="1"/>
</dbReference>
<feature type="signal peptide" evidence="10">
    <location>
        <begin position="1"/>
        <end position="24"/>
    </location>
</feature>
<evidence type="ECO:0000256" key="2">
    <source>
        <dbReference type="ARBA" id="ARBA00009592"/>
    </source>
</evidence>
<dbReference type="GO" id="GO:0005886">
    <property type="term" value="C:plasma membrane"/>
    <property type="evidence" value="ECO:0007669"/>
    <property type="project" value="UniProtKB-SubCell"/>
</dbReference>
<keyword evidence="3" id="KW-0433">Leucine-rich repeat</keyword>
<keyword evidence="6 9" id="KW-1133">Transmembrane helix</keyword>
<dbReference type="InterPro" id="IPR003591">
    <property type="entry name" value="Leu-rich_rpt_typical-subtyp"/>
</dbReference>
<evidence type="ECO:0000256" key="10">
    <source>
        <dbReference type="SAM" id="SignalP"/>
    </source>
</evidence>
<keyword evidence="10" id="KW-0732">Signal</keyword>
<keyword evidence="4 9" id="KW-0812">Transmembrane</keyword>
<evidence type="ECO:0000256" key="1">
    <source>
        <dbReference type="ARBA" id="ARBA00004251"/>
    </source>
</evidence>
<evidence type="ECO:0000256" key="9">
    <source>
        <dbReference type="SAM" id="Phobius"/>
    </source>
</evidence>
<reference evidence="12 13" key="1">
    <citation type="submission" date="2019-04" db="EMBL/GenBank/DDBJ databases">
        <title>An improved genome assembly and genetic linkage map for asparagus bean, Vigna unguiculata ssp. sesquipedialis.</title>
        <authorList>
            <person name="Xia Q."/>
            <person name="Zhang R."/>
            <person name="Dong Y."/>
        </authorList>
    </citation>
    <scope>NUCLEOTIDE SEQUENCE [LARGE SCALE GENOMIC DNA]</scope>
    <source>
        <tissue evidence="12">Leaf</tissue>
    </source>
</reference>
<dbReference type="SUPFAM" id="SSF52047">
    <property type="entry name" value="RNI-like"/>
    <property type="match status" value="1"/>
</dbReference>
<evidence type="ECO:0000256" key="6">
    <source>
        <dbReference type="ARBA" id="ARBA00022989"/>
    </source>
</evidence>
<evidence type="ECO:0000256" key="7">
    <source>
        <dbReference type="ARBA" id="ARBA00023136"/>
    </source>
</evidence>
<dbReference type="SMART" id="SM00365">
    <property type="entry name" value="LRR_SD22"/>
    <property type="match status" value="5"/>
</dbReference>
<dbReference type="Gene3D" id="3.80.10.10">
    <property type="entry name" value="Ribonuclease Inhibitor"/>
    <property type="match status" value="3"/>
</dbReference>
<dbReference type="InterPro" id="IPR013210">
    <property type="entry name" value="LRR_N_plant-typ"/>
</dbReference>
<evidence type="ECO:0000313" key="13">
    <source>
        <dbReference type="Proteomes" id="UP000501690"/>
    </source>
</evidence>
<sequence length="910" mass="102489">MEFCGKKAWLVFLGAMVVLSHVLGTNGCFEKEKSALLDFKASYASESYALPSWLNDPKSNCCSWERVTCSSSSGHIIHLALGNLHRTNESEILPAEFPFGEMGPYLPIMRPYCLKPTRILNCSLFLPMRELRSLALSNNCFLGFFRNQDGGNLTLKKLETLDLSFNSFNESIMELVGTLPSIKNLNLCGNSIRGPFMKELSLLPNLEVLDLSMNLIGNGSFLASQDYQSMSRLKKLGTLDLSFNYLNESIMELVGVIPSIKNLTMAANFIGGPFPMKELTLLPNLEMLDLSGNRLVSHVPTEDVHSIEFYVLKKLKTLNLADNNFDKGIFKSLAAFPALRSLNLGFNPIKGDLDEKVLSDLSKLELLGLRNADINGILPNQGLCKMKQLQMLDLSLNNLRGTLDTCLGNLTSLRYVDFTFNFLSGNVTPFIAQLRSIEHLGIAFNRFEGIFQFNILANHSKLKELLIGNMKVETENPPWVASFQLEVLQICDCELNLPTKIPTFLSNQSRLRILDLSGNNLVGKFPSLLLMNNPNLQEVYLFHNSFTGPLELPFDQNHRMDQTKVFSISNNKLLGNLPYNVGFFFPRLETLDVSNNKFDGPIPASIGEMSSLVELFLGSNNFSGNVPDHILNRCFSLQTLMMDNNQLNGTLLSAIRKLRLTGLTASRNNIEGAITDEWCQHELFMLDISHNKFSGSLPSCFKMPAYLFLQGNNFTGMIPELFMSNRSKATAIDFSENKFTGTIPDSVYKLWSLKFLLLAESFQKLENIESLDISYNNLSGQIPFQLQDLHYLAVFNVSYNNLSGKALDKGQFCTFDGSSYKGNPYLTWTNCKSDSSKPPPLPTLLHDDEEEDSEIDFNAFYWSFATFYVMALAALVTLLWMNPHWRRVWFYFAQVCLQKCFGQFLHGLQF</sequence>
<dbReference type="InterPro" id="IPR032675">
    <property type="entry name" value="LRR_dom_sf"/>
</dbReference>
<dbReference type="Pfam" id="PF00560">
    <property type="entry name" value="LRR_1"/>
    <property type="match status" value="5"/>
</dbReference>
<dbReference type="InterPro" id="IPR001611">
    <property type="entry name" value="Leu-rich_rpt"/>
</dbReference>
<feature type="transmembrane region" description="Helical" evidence="9">
    <location>
        <begin position="859"/>
        <end position="881"/>
    </location>
</feature>
<dbReference type="PANTHER" id="PTHR48062:SF67">
    <property type="entry name" value="LEUCINE-RICH REPEAT-CONTAINING N-TERMINAL PLANT-TYPE DOMAIN-CONTAINING PROTEIN"/>
    <property type="match status" value="1"/>
</dbReference>
<comment type="similarity">
    <text evidence="2">Belongs to the RLP family.</text>
</comment>
<keyword evidence="8" id="KW-0325">Glycoprotein</keyword>
<evidence type="ECO:0000256" key="8">
    <source>
        <dbReference type="ARBA" id="ARBA00023180"/>
    </source>
</evidence>
<proteinExistence type="inferred from homology"/>
<keyword evidence="7 9" id="KW-0472">Membrane</keyword>
<evidence type="ECO:0000259" key="11">
    <source>
        <dbReference type="Pfam" id="PF08263"/>
    </source>
</evidence>
<dbReference type="EMBL" id="CP039354">
    <property type="protein sequence ID" value="QCE10192.1"/>
    <property type="molecule type" value="Genomic_DNA"/>
</dbReference>
<name>A0A4D6NBE3_VIGUN</name>
<dbReference type="Pfam" id="PF08263">
    <property type="entry name" value="LRRNT_2"/>
    <property type="match status" value="1"/>
</dbReference>